<accession>A0A0A1DKY4</accession>
<comment type="similarity">
    <text evidence="1">Belongs to the FAH family.</text>
</comment>
<evidence type="ECO:0000313" key="4">
    <source>
        <dbReference type="Proteomes" id="UP000030300"/>
    </source>
</evidence>
<dbReference type="KEGG" id="psim:KR76_03165"/>
<dbReference type="eggNOG" id="COG3970">
    <property type="taxonomic scope" value="Bacteria"/>
</dbReference>
<gene>
    <name evidence="3" type="ORF">KR76_03165</name>
</gene>
<keyword evidence="4" id="KW-1185">Reference proteome</keyword>
<dbReference type="SUPFAM" id="SSF56529">
    <property type="entry name" value="FAH"/>
    <property type="match status" value="1"/>
</dbReference>
<dbReference type="GO" id="GO:0044281">
    <property type="term" value="P:small molecule metabolic process"/>
    <property type="evidence" value="ECO:0007669"/>
    <property type="project" value="UniProtKB-ARBA"/>
</dbReference>
<dbReference type="STRING" id="2045.KR76_03165"/>
<keyword evidence="2" id="KW-0479">Metal-binding</keyword>
<dbReference type="HOGENOM" id="CLU_067056_0_0_11"/>
<dbReference type="InterPro" id="IPR036663">
    <property type="entry name" value="Fumarylacetoacetase_C_sf"/>
</dbReference>
<dbReference type="AlphaFoldDB" id="A0A0A1DKY4"/>
<name>A0A0A1DKY4_NOCSI</name>
<dbReference type="InterPro" id="IPR051121">
    <property type="entry name" value="FAH"/>
</dbReference>
<reference evidence="3 4" key="1">
    <citation type="journal article" date="2015" name="Genome Announc.">
        <title>Complete Genome Sequence of Steroid-Transforming Nocardioides simplex VKM Ac-2033D.</title>
        <authorList>
            <person name="Shtratnikova V.Y."/>
            <person name="Schelkunov M.I."/>
            <person name="Pekov Y.A."/>
            <person name="Fokina V.V."/>
            <person name="Logacheva M.D."/>
            <person name="Sokolov S.L."/>
            <person name="Bragin E.Y."/>
            <person name="Ashapkin V.V."/>
            <person name="Donova M.V."/>
        </authorList>
    </citation>
    <scope>NUCLEOTIDE SEQUENCE [LARGE SCALE GENOMIC DNA]</scope>
    <source>
        <strain evidence="3 4">VKM Ac-2033D</strain>
    </source>
</reference>
<evidence type="ECO:0000256" key="2">
    <source>
        <dbReference type="ARBA" id="ARBA00022723"/>
    </source>
</evidence>
<evidence type="ECO:0000313" key="3">
    <source>
        <dbReference type="EMBL" id="AIY16005.1"/>
    </source>
</evidence>
<dbReference type="GO" id="GO:0046872">
    <property type="term" value="F:metal ion binding"/>
    <property type="evidence" value="ECO:0007669"/>
    <property type="project" value="UniProtKB-KW"/>
</dbReference>
<dbReference type="PANTHER" id="PTHR42796:SF7">
    <property type="entry name" value="2-DEHYDRO-3-DEOXY-D-ARABINONATE DEHYDRATASE"/>
    <property type="match status" value="1"/>
</dbReference>
<dbReference type="EMBL" id="CP009896">
    <property type="protein sequence ID" value="AIY16005.1"/>
    <property type="molecule type" value="Genomic_DNA"/>
</dbReference>
<evidence type="ECO:0000256" key="1">
    <source>
        <dbReference type="ARBA" id="ARBA00010211"/>
    </source>
</evidence>
<dbReference type="PANTHER" id="PTHR42796">
    <property type="entry name" value="FUMARYLACETOACETATE HYDROLASE DOMAIN-CONTAINING PROTEIN 2A-RELATED"/>
    <property type="match status" value="1"/>
</dbReference>
<protein>
    <submittedName>
        <fullName evidence="3">Fumarylacetoacetate hydrolase family protein</fullName>
    </submittedName>
</protein>
<dbReference type="Proteomes" id="UP000030300">
    <property type="component" value="Chromosome"/>
</dbReference>
<dbReference type="Pfam" id="PF01557">
    <property type="entry name" value="FAA_hydrolase"/>
    <property type="match status" value="1"/>
</dbReference>
<proteinExistence type="inferred from homology"/>
<dbReference type="Gene3D" id="3.90.850.10">
    <property type="entry name" value="Fumarylacetoacetase-like, C-terminal domain"/>
    <property type="match status" value="1"/>
</dbReference>
<keyword evidence="3" id="KW-0378">Hydrolase</keyword>
<sequence length="392" mass="42085">MLTMDRLLPHDRERATLVGRVWDPAERGPALVVVAGDDAVDVTDLGPTCSKLLERHDAAALRAAAADPARRRWSLTTLIDAFGDERDPEVARLLSPVDLQVLKAAGVTFVESMVERVIEERAQGDLQQAEAIRGQLADAIGGAIAQVKPGSEAAEKVKQILVSEGLWSQYLEVGIGPDPEIFTKAPVLSSVGVGATIGVLSRSAWNNPEPEVALVARADGTPVGAMLGNDVNLRDFEGRSALLLTEAKDNNASCALGPFVRLFDDAFTIDDVRGLDVNLTVEGPEGFRMDGVSSMRNISRDPLELIAHTCGAHHHYPDGFVLLTGTLFAPTQDRHGPGQGFTHVVGDVVRISADRLGELVNVVDHAETAPPWTFGIWDLVESLNRRSLLAAR</sequence>
<dbReference type="InterPro" id="IPR011234">
    <property type="entry name" value="Fumarylacetoacetase-like_C"/>
</dbReference>
<dbReference type="GO" id="GO:0016787">
    <property type="term" value="F:hydrolase activity"/>
    <property type="evidence" value="ECO:0007669"/>
    <property type="project" value="UniProtKB-KW"/>
</dbReference>
<organism evidence="3 4">
    <name type="scientific">Nocardioides simplex</name>
    <name type="common">Arthrobacter simplex</name>
    <dbReference type="NCBI Taxonomy" id="2045"/>
    <lineage>
        <taxon>Bacteria</taxon>
        <taxon>Bacillati</taxon>
        <taxon>Actinomycetota</taxon>
        <taxon>Actinomycetes</taxon>
        <taxon>Propionibacteriales</taxon>
        <taxon>Nocardioidaceae</taxon>
        <taxon>Pimelobacter</taxon>
    </lineage>
</organism>